<dbReference type="KEGG" id="cep:Cri9333_1229"/>
<feature type="domain" description="PAS" evidence="10">
    <location>
        <begin position="18"/>
        <end position="88"/>
    </location>
</feature>
<name>K9VYA7_9CYAN</name>
<dbReference type="AlphaFoldDB" id="K9VYA7"/>
<evidence type="ECO:0000256" key="4">
    <source>
        <dbReference type="ARBA" id="ARBA00022679"/>
    </source>
</evidence>
<dbReference type="Gene3D" id="1.10.287.130">
    <property type="match status" value="1"/>
</dbReference>
<dbReference type="CDD" id="cd00082">
    <property type="entry name" value="HisKA"/>
    <property type="match status" value="1"/>
</dbReference>
<keyword evidence="3" id="KW-0597">Phosphoprotein</keyword>
<keyword evidence="8" id="KW-0175">Coiled coil</keyword>
<dbReference type="InterPro" id="IPR035965">
    <property type="entry name" value="PAS-like_dom_sf"/>
</dbReference>
<dbReference type="InterPro" id="IPR050351">
    <property type="entry name" value="BphY/WalK/GraS-like"/>
</dbReference>
<dbReference type="GO" id="GO:0016020">
    <property type="term" value="C:membrane"/>
    <property type="evidence" value="ECO:0007669"/>
    <property type="project" value="UniProtKB-SubCell"/>
</dbReference>
<dbReference type="SMART" id="SM00387">
    <property type="entry name" value="HATPase_c"/>
    <property type="match status" value="1"/>
</dbReference>
<sequence>MGLLLEMTLEQTEALNESEQRFRATFNQAAVGIAHLGLNGQWLMVNQKLCEIVGYTQEELLQLTFQDITYSEDLDTDLEYVRQVLADQIQTYSMEKRYICKKGSVIWINLTVSLVRELTGEPKYFIAVIEDINQRKLSEVALNRSSQRLEVLHTVDSGILAAYSLTEIVHAALSGLAKLVVSEQSFVVLFKFETQQAEVLVEKLTGDWKLAIKSKMPITDFINSDFLAEINNHGKGEISNFSNLSVFLEYPPILQRQNAQLMGSYISLPLVADKNLIGQLILASRERFAFNPEHLPIVSEVANQIAIAIRQTQLREQLQRKAEELEQRVIERTAQLQDANAELEAFAYSVSHDLRAPLRAMQGFSQILLEDYADKIDSLGQEYAHRIVRNAQRMENLIQDLLAYSRVSRTEIKLQSINLASIINNVLTHLHDEFQARQAIVSVTETLLQIEVLAHRTTLIQVLINLLMNAIKFVAPGVQPEIEIWAEERNLNLGLQSQEEETSKHQKWIRLWVKDNGIGIAKEHYDRIFQVFERLHGIETYAGTGIGLAIVRKGIERIGGRIGVESKVNEGSSFWIELPKVEQKNDDS</sequence>
<dbReference type="GO" id="GO:0030295">
    <property type="term" value="F:protein kinase activator activity"/>
    <property type="evidence" value="ECO:0007669"/>
    <property type="project" value="TreeGrafter"/>
</dbReference>
<proteinExistence type="predicted"/>
<dbReference type="SMART" id="SM00065">
    <property type="entry name" value="GAF"/>
    <property type="match status" value="1"/>
</dbReference>
<dbReference type="InterPro" id="IPR000700">
    <property type="entry name" value="PAS-assoc_C"/>
</dbReference>
<keyword evidence="13" id="KW-1185">Reference proteome</keyword>
<dbReference type="Gene3D" id="3.30.450.20">
    <property type="entry name" value="PAS domain"/>
    <property type="match status" value="1"/>
</dbReference>
<dbReference type="InterPro" id="IPR005467">
    <property type="entry name" value="His_kinase_dom"/>
</dbReference>
<evidence type="ECO:0000313" key="13">
    <source>
        <dbReference type="Proteomes" id="UP000010472"/>
    </source>
</evidence>
<evidence type="ECO:0000259" key="11">
    <source>
        <dbReference type="PROSITE" id="PS50113"/>
    </source>
</evidence>
<dbReference type="SUPFAM" id="SSF55874">
    <property type="entry name" value="ATPase domain of HSP90 chaperone/DNA topoisomerase II/histidine kinase"/>
    <property type="match status" value="1"/>
</dbReference>
<keyword evidence="7" id="KW-0472">Membrane</keyword>
<dbReference type="Gene3D" id="3.30.565.10">
    <property type="entry name" value="Histidine kinase-like ATPase, C-terminal domain"/>
    <property type="match status" value="1"/>
</dbReference>
<evidence type="ECO:0000256" key="3">
    <source>
        <dbReference type="ARBA" id="ARBA00022553"/>
    </source>
</evidence>
<evidence type="ECO:0000256" key="7">
    <source>
        <dbReference type="ARBA" id="ARBA00023136"/>
    </source>
</evidence>
<dbReference type="InterPro" id="IPR003661">
    <property type="entry name" value="HisK_dim/P_dom"/>
</dbReference>
<evidence type="ECO:0000256" key="1">
    <source>
        <dbReference type="ARBA" id="ARBA00000085"/>
    </source>
</evidence>
<dbReference type="Gene3D" id="3.30.450.40">
    <property type="match status" value="1"/>
</dbReference>
<dbReference type="Pfam" id="PF00512">
    <property type="entry name" value="HisKA"/>
    <property type="match status" value="1"/>
</dbReference>
<dbReference type="GO" id="GO:0007234">
    <property type="term" value="P:osmosensory signaling via phosphorelay pathway"/>
    <property type="evidence" value="ECO:0007669"/>
    <property type="project" value="TreeGrafter"/>
</dbReference>
<dbReference type="eggNOG" id="COG4251">
    <property type="taxonomic scope" value="Bacteria"/>
</dbReference>
<dbReference type="SUPFAM" id="SSF55785">
    <property type="entry name" value="PYP-like sensor domain (PAS domain)"/>
    <property type="match status" value="1"/>
</dbReference>
<dbReference type="EC" id="2.7.13.3" evidence="2"/>
<comment type="catalytic activity">
    <reaction evidence="1">
        <text>ATP + protein L-histidine = ADP + protein N-phospho-L-histidine.</text>
        <dbReference type="EC" id="2.7.13.3"/>
    </reaction>
</comment>
<organism evidence="12 13">
    <name type="scientific">Crinalium epipsammum PCC 9333</name>
    <dbReference type="NCBI Taxonomy" id="1173022"/>
    <lineage>
        <taxon>Bacteria</taxon>
        <taxon>Bacillati</taxon>
        <taxon>Cyanobacteriota</taxon>
        <taxon>Cyanophyceae</taxon>
        <taxon>Gomontiellales</taxon>
        <taxon>Gomontiellaceae</taxon>
        <taxon>Crinalium</taxon>
    </lineage>
</organism>
<feature type="coiled-coil region" evidence="8">
    <location>
        <begin position="308"/>
        <end position="342"/>
    </location>
</feature>
<dbReference type="EMBL" id="CP003620">
    <property type="protein sequence ID" value="AFZ12130.1"/>
    <property type="molecule type" value="Genomic_DNA"/>
</dbReference>
<dbReference type="InterPro" id="IPR004358">
    <property type="entry name" value="Sig_transdc_His_kin-like_C"/>
</dbReference>
<dbReference type="GO" id="GO:0000156">
    <property type="term" value="F:phosphorelay response regulator activity"/>
    <property type="evidence" value="ECO:0007669"/>
    <property type="project" value="TreeGrafter"/>
</dbReference>
<dbReference type="InterPro" id="IPR003018">
    <property type="entry name" value="GAF"/>
</dbReference>
<dbReference type="PRINTS" id="PR00344">
    <property type="entry name" value="BCTRLSENSOR"/>
</dbReference>
<dbReference type="InterPro" id="IPR013655">
    <property type="entry name" value="PAS_fold_3"/>
</dbReference>
<dbReference type="SMART" id="SM00091">
    <property type="entry name" value="PAS"/>
    <property type="match status" value="1"/>
</dbReference>
<dbReference type="PROSITE" id="PS50109">
    <property type="entry name" value="HIS_KIN"/>
    <property type="match status" value="1"/>
</dbReference>
<dbReference type="InterPro" id="IPR001610">
    <property type="entry name" value="PAC"/>
</dbReference>
<dbReference type="InterPro" id="IPR036890">
    <property type="entry name" value="HATPase_C_sf"/>
</dbReference>
<dbReference type="Pfam" id="PF02518">
    <property type="entry name" value="HATPase_c"/>
    <property type="match status" value="1"/>
</dbReference>
<evidence type="ECO:0000256" key="5">
    <source>
        <dbReference type="ARBA" id="ARBA00022777"/>
    </source>
</evidence>
<dbReference type="SUPFAM" id="SSF47384">
    <property type="entry name" value="Homodimeric domain of signal transducing histidine kinase"/>
    <property type="match status" value="1"/>
</dbReference>
<evidence type="ECO:0000256" key="2">
    <source>
        <dbReference type="ARBA" id="ARBA00012438"/>
    </source>
</evidence>
<keyword evidence="4" id="KW-0808">Transferase</keyword>
<evidence type="ECO:0000259" key="10">
    <source>
        <dbReference type="PROSITE" id="PS50112"/>
    </source>
</evidence>
<dbReference type="InterPro" id="IPR003594">
    <property type="entry name" value="HATPase_dom"/>
</dbReference>
<reference evidence="12 13" key="1">
    <citation type="submission" date="2012-06" db="EMBL/GenBank/DDBJ databases">
        <title>Finished chromosome of genome of Crinalium epipsammum PCC 9333.</title>
        <authorList>
            <consortium name="US DOE Joint Genome Institute"/>
            <person name="Gugger M."/>
            <person name="Coursin T."/>
            <person name="Rippka R."/>
            <person name="Tandeau De Marsac N."/>
            <person name="Huntemann M."/>
            <person name="Wei C.-L."/>
            <person name="Han J."/>
            <person name="Detter J.C."/>
            <person name="Han C."/>
            <person name="Tapia R."/>
            <person name="Davenport K."/>
            <person name="Daligault H."/>
            <person name="Erkkila T."/>
            <person name="Gu W."/>
            <person name="Munk A.C.C."/>
            <person name="Teshima H."/>
            <person name="Xu Y."/>
            <person name="Chain P."/>
            <person name="Chen A."/>
            <person name="Krypides N."/>
            <person name="Mavromatis K."/>
            <person name="Markowitz V."/>
            <person name="Szeto E."/>
            <person name="Ivanova N."/>
            <person name="Mikhailova N."/>
            <person name="Ovchinnikova G."/>
            <person name="Pagani I."/>
            <person name="Pati A."/>
            <person name="Goodwin L."/>
            <person name="Peters L."/>
            <person name="Pitluck S."/>
            <person name="Woyke T."/>
            <person name="Kerfeld C."/>
        </authorList>
    </citation>
    <scope>NUCLEOTIDE SEQUENCE [LARGE SCALE GENOMIC DNA]</scope>
    <source>
        <strain evidence="12 13">PCC 9333</strain>
    </source>
</reference>
<dbReference type="GO" id="GO:0000155">
    <property type="term" value="F:phosphorelay sensor kinase activity"/>
    <property type="evidence" value="ECO:0007669"/>
    <property type="project" value="InterPro"/>
</dbReference>
<dbReference type="HOGENOM" id="CLU_000445_114_71_3"/>
<dbReference type="SUPFAM" id="SSF55781">
    <property type="entry name" value="GAF domain-like"/>
    <property type="match status" value="1"/>
</dbReference>
<dbReference type="PANTHER" id="PTHR42878">
    <property type="entry name" value="TWO-COMPONENT HISTIDINE KINASE"/>
    <property type="match status" value="1"/>
</dbReference>
<accession>K9VYA7</accession>
<keyword evidence="6" id="KW-0902">Two-component regulatory system</keyword>
<evidence type="ECO:0000256" key="8">
    <source>
        <dbReference type="SAM" id="Coils"/>
    </source>
</evidence>
<evidence type="ECO:0000256" key="6">
    <source>
        <dbReference type="ARBA" id="ARBA00023012"/>
    </source>
</evidence>
<dbReference type="PANTHER" id="PTHR42878:SF15">
    <property type="entry name" value="BACTERIOPHYTOCHROME"/>
    <property type="match status" value="1"/>
</dbReference>
<dbReference type="InterPro" id="IPR000014">
    <property type="entry name" value="PAS"/>
</dbReference>
<dbReference type="Proteomes" id="UP000010472">
    <property type="component" value="Chromosome"/>
</dbReference>
<dbReference type="NCBIfam" id="TIGR00229">
    <property type="entry name" value="sensory_box"/>
    <property type="match status" value="1"/>
</dbReference>
<dbReference type="InterPro" id="IPR029016">
    <property type="entry name" value="GAF-like_dom_sf"/>
</dbReference>
<keyword evidence="5 12" id="KW-0418">Kinase</keyword>
<dbReference type="Pfam" id="PF08447">
    <property type="entry name" value="PAS_3"/>
    <property type="match status" value="1"/>
</dbReference>
<dbReference type="SMART" id="SM00388">
    <property type="entry name" value="HisKA"/>
    <property type="match status" value="1"/>
</dbReference>
<dbReference type="STRING" id="1173022.Cri9333_1229"/>
<dbReference type="FunFam" id="1.10.287.130:FF:000070">
    <property type="entry name" value="Histidine kinase sensor protein"/>
    <property type="match status" value="1"/>
</dbReference>
<gene>
    <name evidence="12" type="ORF">Cri9333_1229</name>
</gene>
<dbReference type="eggNOG" id="COG2203">
    <property type="taxonomic scope" value="Bacteria"/>
</dbReference>
<dbReference type="PROSITE" id="PS50113">
    <property type="entry name" value="PAC"/>
    <property type="match status" value="1"/>
</dbReference>
<dbReference type="Pfam" id="PF13185">
    <property type="entry name" value="GAF_2"/>
    <property type="match status" value="1"/>
</dbReference>
<dbReference type="SMART" id="SM00086">
    <property type="entry name" value="PAC"/>
    <property type="match status" value="1"/>
</dbReference>
<protein>
    <recommendedName>
        <fullName evidence="2">histidine kinase</fullName>
        <ecNumber evidence="2">2.7.13.3</ecNumber>
    </recommendedName>
</protein>
<feature type="domain" description="Histidine kinase" evidence="9">
    <location>
        <begin position="349"/>
        <end position="582"/>
    </location>
</feature>
<feature type="domain" description="PAC" evidence="11">
    <location>
        <begin position="92"/>
        <end position="144"/>
    </location>
</feature>
<evidence type="ECO:0000259" key="9">
    <source>
        <dbReference type="PROSITE" id="PS50109"/>
    </source>
</evidence>
<dbReference type="CDD" id="cd00130">
    <property type="entry name" value="PAS"/>
    <property type="match status" value="1"/>
</dbReference>
<dbReference type="PROSITE" id="PS50112">
    <property type="entry name" value="PAS"/>
    <property type="match status" value="1"/>
</dbReference>
<evidence type="ECO:0000313" key="12">
    <source>
        <dbReference type="EMBL" id="AFZ12130.1"/>
    </source>
</evidence>
<dbReference type="InterPro" id="IPR036097">
    <property type="entry name" value="HisK_dim/P_sf"/>
</dbReference>